<feature type="region of interest" description="Disordered" evidence="1">
    <location>
        <begin position="56"/>
        <end position="78"/>
    </location>
</feature>
<evidence type="ECO:0000259" key="2">
    <source>
        <dbReference type="Pfam" id="PF13545"/>
    </source>
</evidence>
<dbReference type="InterPro" id="IPR036388">
    <property type="entry name" value="WH-like_DNA-bd_sf"/>
</dbReference>
<proteinExistence type="predicted"/>
<organism evidence="3">
    <name type="scientific">human gut metagenome</name>
    <dbReference type="NCBI Taxonomy" id="408170"/>
    <lineage>
        <taxon>unclassified sequences</taxon>
        <taxon>metagenomes</taxon>
        <taxon>organismal metagenomes</taxon>
    </lineage>
</organism>
<feature type="non-terminal residue" evidence="3">
    <location>
        <position position="78"/>
    </location>
</feature>
<dbReference type="InterPro" id="IPR036390">
    <property type="entry name" value="WH_DNA-bd_sf"/>
</dbReference>
<dbReference type="GO" id="GO:0006355">
    <property type="term" value="P:regulation of DNA-templated transcription"/>
    <property type="evidence" value="ECO:0007669"/>
    <property type="project" value="InterPro"/>
</dbReference>
<dbReference type="SUPFAM" id="SSF46785">
    <property type="entry name" value="Winged helix' DNA-binding domain"/>
    <property type="match status" value="1"/>
</dbReference>
<reference evidence="3" key="1">
    <citation type="submission" date="2013-12" db="EMBL/GenBank/DDBJ databases">
        <title>A Varibaculum cambriense genome reconstructed from a premature infant gut community with otherwise low bacterial novelty that shifts toward anaerobic metabolism during the third week of life.</title>
        <authorList>
            <person name="Brown C.T."/>
            <person name="Sharon I."/>
            <person name="Thomas B.C."/>
            <person name="Castelle C.J."/>
            <person name="Morowitz M.J."/>
            <person name="Banfield J.F."/>
        </authorList>
    </citation>
    <scope>NUCLEOTIDE SEQUENCE</scope>
</reference>
<dbReference type="EMBL" id="AZMM01006513">
    <property type="protein sequence ID" value="ETJ39615.1"/>
    <property type="molecule type" value="Genomic_DNA"/>
</dbReference>
<protein>
    <submittedName>
        <fullName evidence="3">Transcriptional regulator</fullName>
    </submittedName>
</protein>
<dbReference type="Gene3D" id="1.10.10.10">
    <property type="entry name" value="Winged helix-like DNA-binding domain superfamily/Winged helix DNA-binding domain"/>
    <property type="match status" value="1"/>
</dbReference>
<dbReference type="Pfam" id="PF13545">
    <property type="entry name" value="HTH_Crp_2"/>
    <property type="match status" value="1"/>
</dbReference>
<dbReference type="InterPro" id="IPR012318">
    <property type="entry name" value="HTH_CRP"/>
</dbReference>
<evidence type="ECO:0000256" key="1">
    <source>
        <dbReference type="SAM" id="MobiDB-lite"/>
    </source>
</evidence>
<evidence type="ECO:0000313" key="3">
    <source>
        <dbReference type="EMBL" id="ETJ39615.1"/>
    </source>
</evidence>
<gene>
    <name evidence="3" type="ORF">Q604_UNBC06513G0001</name>
</gene>
<dbReference type="AlphaFoldDB" id="W1YD25"/>
<comment type="caution">
    <text evidence="3">The sequence shown here is derived from an EMBL/GenBank/DDBJ whole genome shotgun (WGS) entry which is preliminary data.</text>
</comment>
<feature type="non-terminal residue" evidence="3">
    <location>
        <position position="1"/>
    </location>
</feature>
<feature type="region of interest" description="Disordered" evidence="1">
    <location>
        <begin position="1"/>
        <end position="30"/>
    </location>
</feature>
<dbReference type="GO" id="GO:0003677">
    <property type="term" value="F:DNA binding"/>
    <property type="evidence" value="ECO:0007669"/>
    <property type="project" value="InterPro"/>
</dbReference>
<accession>W1YD25</accession>
<feature type="domain" description="HTH crp-type" evidence="2">
    <location>
        <begin position="22"/>
        <end position="55"/>
    </location>
</feature>
<sequence>RRRGHRGQLPGPGLRRQVLSSPTPISRADVAAMTGMTRSTASRLADDLVGAGILTELDPAPSSGPGRPAVPLAPPRAT</sequence>
<name>W1YD25_9ZZZZ</name>